<evidence type="ECO:0000313" key="9">
    <source>
        <dbReference type="EMBL" id="QRZ21072.1"/>
    </source>
</evidence>
<protein>
    <submittedName>
        <fullName evidence="1">Orf A</fullName>
    </submittedName>
    <submittedName>
        <fullName evidence="2">OrfA</fullName>
    </submittedName>
</protein>
<dbReference type="EMBL" id="MW142036">
    <property type="protein sequence ID" value="QRZ21078.1"/>
    <property type="molecule type" value="Genomic_DNA"/>
</dbReference>
<sequence>MEEIIPLFNKVTEKLDKETAIRLFILAYQEDRGRFIRILQLLLWRDRFKSSNSKYCLCWLCCRFAYWRLQSTLSINTA</sequence>
<name>A0A223M0V9_9RETR</name>
<evidence type="ECO:0000313" key="4">
    <source>
        <dbReference type="EMBL" id="QRZ20990.1"/>
    </source>
</evidence>
<dbReference type="EMBL" id="MW142019">
    <property type="protein sequence ID" value="QRZ20979.1"/>
    <property type="molecule type" value="Genomic_DNA"/>
</dbReference>
<reference evidence="1" key="1">
    <citation type="journal article" date="2017" name="Genome Announc.">
        <title>First Nearly Complete Genome Sequence of Feline immunodeficiency virus from Brazil.</title>
        <authorList>
            <person name="Taniwaki S.A."/>
            <person name="Araujo J.P.Jr."/>
            <person name="Brandao P.E."/>
        </authorList>
    </citation>
    <scope>NUCLEOTIDE SEQUENCE</scope>
    <source>
        <strain evidence="1">Cat/Brazil/Pequeno_2013</strain>
        <strain evidence="1">Pequeno_2013</strain>
    </source>
</reference>
<evidence type="ECO:0000313" key="10">
    <source>
        <dbReference type="EMBL" id="QRZ21078.1"/>
    </source>
</evidence>
<dbReference type="EMBL" id="MW142022">
    <property type="protein sequence ID" value="QRZ20996.1"/>
    <property type="molecule type" value="Genomic_DNA"/>
</dbReference>
<dbReference type="EMBL" id="MW142026">
    <property type="protein sequence ID" value="QRZ21020.1"/>
    <property type="molecule type" value="Genomic_DNA"/>
</dbReference>
<evidence type="ECO:0000313" key="5">
    <source>
        <dbReference type="EMBL" id="QRZ20996.1"/>
    </source>
</evidence>
<evidence type="ECO:0000313" key="2">
    <source>
        <dbReference type="EMBL" id="QRZ20979.1"/>
    </source>
</evidence>
<dbReference type="EMBL" id="MW142040">
    <property type="protein sequence ID" value="QRZ21102.1"/>
    <property type="molecule type" value="Genomic_DNA"/>
</dbReference>
<proteinExistence type="predicted"/>
<organism evidence="1">
    <name type="scientific">Feline immunodeficiency virus</name>
    <dbReference type="NCBI Taxonomy" id="11673"/>
    <lineage>
        <taxon>Viruses</taxon>
        <taxon>Riboviria</taxon>
        <taxon>Pararnavirae</taxon>
        <taxon>Artverviricota</taxon>
        <taxon>Revtraviricetes</taxon>
        <taxon>Ortervirales</taxon>
        <taxon>Retroviridae</taxon>
        <taxon>Orthoretrovirinae</taxon>
        <taxon>Lentivirus</taxon>
        <taxon>Lentivirus felimdef</taxon>
    </lineage>
</organism>
<reference evidence="2" key="2">
    <citation type="submission" date="2020-10" db="EMBL/GenBank/DDBJ databases">
        <authorList>
            <person name="Taniwaki S.A."/>
            <person name="Cruz T.F."/>
            <person name="Silva S.O.S."/>
            <person name="Richtzenhain L.J."/>
            <person name="Araujo J.P. Jr."/>
            <person name="Brandao P.E."/>
        </authorList>
    </citation>
    <scope>NUCLEOTIDE SEQUENCE</scope>
    <source>
        <strain evidence="8">14</strain>
        <strain evidence="9">19</strain>
        <strain evidence="2">1D</strain>
        <strain evidence="10">20</strain>
        <strain evidence="11">25</strain>
        <strain evidence="3">2B</strain>
        <strain evidence="4">3A</strain>
        <strain evidence="5">3B</strain>
        <strain evidence="6">5</strain>
        <strain evidence="7">6</strain>
    </source>
</reference>
<evidence type="ECO:0000313" key="7">
    <source>
        <dbReference type="EMBL" id="QRZ21020.1"/>
    </source>
</evidence>
<accession>A0A223M0V9</accession>
<evidence type="ECO:0000313" key="1">
    <source>
        <dbReference type="EMBL" id="ASU11156.1"/>
    </source>
</evidence>
<gene>
    <name evidence="1" type="primary">Orf A</name>
    <name evidence="2" type="synonym">OrfA</name>
</gene>
<evidence type="ECO:0000313" key="8">
    <source>
        <dbReference type="EMBL" id="QRZ21049.1"/>
    </source>
</evidence>
<dbReference type="EMBL" id="MW142035">
    <property type="protein sequence ID" value="QRZ21072.1"/>
    <property type="molecule type" value="Genomic_DNA"/>
</dbReference>
<evidence type="ECO:0000313" key="11">
    <source>
        <dbReference type="EMBL" id="QRZ21102.1"/>
    </source>
</evidence>
<dbReference type="EMBL" id="MW142031">
    <property type="protein sequence ID" value="QRZ21049.1"/>
    <property type="molecule type" value="Genomic_DNA"/>
</dbReference>
<evidence type="ECO:0000313" key="6">
    <source>
        <dbReference type="EMBL" id="QRZ21014.1"/>
    </source>
</evidence>
<evidence type="ECO:0000313" key="3">
    <source>
        <dbReference type="EMBL" id="QRZ20984.1"/>
    </source>
</evidence>
<dbReference type="EMBL" id="MW142020">
    <property type="protein sequence ID" value="QRZ20984.1"/>
    <property type="molecule type" value="Genomic_DNA"/>
</dbReference>
<dbReference type="EMBL" id="MW142021">
    <property type="protein sequence ID" value="QRZ20990.1"/>
    <property type="molecule type" value="Genomic_DNA"/>
</dbReference>
<dbReference type="EMBL" id="MF370550">
    <property type="protein sequence ID" value="ASU11156.1"/>
    <property type="molecule type" value="Genomic_DNA"/>
</dbReference>
<dbReference type="EMBL" id="MW142025">
    <property type="protein sequence ID" value="QRZ21014.1"/>
    <property type="molecule type" value="Genomic_DNA"/>
</dbReference>